<gene>
    <name evidence="1" type="ORF">K435DRAFT_801344</name>
</gene>
<dbReference type="AlphaFoldDB" id="A0A4S8LPP2"/>
<name>A0A4S8LPP2_DENBC</name>
<organism evidence="1 2">
    <name type="scientific">Dendrothele bispora (strain CBS 962.96)</name>
    <dbReference type="NCBI Taxonomy" id="1314807"/>
    <lineage>
        <taxon>Eukaryota</taxon>
        <taxon>Fungi</taxon>
        <taxon>Dikarya</taxon>
        <taxon>Basidiomycota</taxon>
        <taxon>Agaricomycotina</taxon>
        <taxon>Agaricomycetes</taxon>
        <taxon>Agaricomycetidae</taxon>
        <taxon>Agaricales</taxon>
        <taxon>Agaricales incertae sedis</taxon>
        <taxon>Dendrothele</taxon>
    </lineage>
</organism>
<keyword evidence="2" id="KW-1185">Reference proteome</keyword>
<dbReference type="Proteomes" id="UP000297245">
    <property type="component" value="Unassembled WGS sequence"/>
</dbReference>
<protein>
    <submittedName>
        <fullName evidence="1">Uncharacterized protein</fullName>
    </submittedName>
</protein>
<accession>A0A4S8LPP2</accession>
<sequence length="140" mass="15997">MTVHRLDFNHHSSSGRLPFPSSFKLIWLFDSMALLVSRTTVIEYVMKVWVEGMPSPLCLPQCPGYTLIPTRDYRHPSPSTTHNYSRLVTSTSSVIILPILISFQQHASTGGQVWFKNYVGNILELLITFLSPKNRDCDWI</sequence>
<proteinExistence type="predicted"/>
<evidence type="ECO:0000313" key="2">
    <source>
        <dbReference type="Proteomes" id="UP000297245"/>
    </source>
</evidence>
<reference evidence="1 2" key="1">
    <citation type="journal article" date="2019" name="Nat. Ecol. Evol.">
        <title>Megaphylogeny resolves global patterns of mushroom evolution.</title>
        <authorList>
            <person name="Varga T."/>
            <person name="Krizsan K."/>
            <person name="Foldi C."/>
            <person name="Dima B."/>
            <person name="Sanchez-Garcia M."/>
            <person name="Sanchez-Ramirez S."/>
            <person name="Szollosi G.J."/>
            <person name="Szarkandi J.G."/>
            <person name="Papp V."/>
            <person name="Albert L."/>
            <person name="Andreopoulos W."/>
            <person name="Angelini C."/>
            <person name="Antonin V."/>
            <person name="Barry K.W."/>
            <person name="Bougher N.L."/>
            <person name="Buchanan P."/>
            <person name="Buyck B."/>
            <person name="Bense V."/>
            <person name="Catcheside P."/>
            <person name="Chovatia M."/>
            <person name="Cooper J."/>
            <person name="Damon W."/>
            <person name="Desjardin D."/>
            <person name="Finy P."/>
            <person name="Geml J."/>
            <person name="Haridas S."/>
            <person name="Hughes K."/>
            <person name="Justo A."/>
            <person name="Karasinski D."/>
            <person name="Kautmanova I."/>
            <person name="Kiss B."/>
            <person name="Kocsube S."/>
            <person name="Kotiranta H."/>
            <person name="LaButti K.M."/>
            <person name="Lechner B.E."/>
            <person name="Liimatainen K."/>
            <person name="Lipzen A."/>
            <person name="Lukacs Z."/>
            <person name="Mihaltcheva S."/>
            <person name="Morgado L.N."/>
            <person name="Niskanen T."/>
            <person name="Noordeloos M.E."/>
            <person name="Ohm R.A."/>
            <person name="Ortiz-Santana B."/>
            <person name="Ovrebo C."/>
            <person name="Racz N."/>
            <person name="Riley R."/>
            <person name="Savchenko A."/>
            <person name="Shiryaev A."/>
            <person name="Soop K."/>
            <person name="Spirin V."/>
            <person name="Szebenyi C."/>
            <person name="Tomsovsky M."/>
            <person name="Tulloss R.E."/>
            <person name="Uehling J."/>
            <person name="Grigoriev I.V."/>
            <person name="Vagvolgyi C."/>
            <person name="Papp T."/>
            <person name="Martin F.M."/>
            <person name="Miettinen O."/>
            <person name="Hibbett D.S."/>
            <person name="Nagy L.G."/>
        </authorList>
    </citation>
    <scope>NUCLEOTIDE SEQUENCE [LARGE SCALE GENOMIC DNA]</scope>
    <source>
        <strain evidence="1 2">CBS 962.96</strain>
    </source>
</reference>
<evidence type="ECO:0000313" key="1">
    <source>
        <dbReference type="EMBL" id="THU91317.1"/>
    </source>
</evidence>
<dbReference type="EMBL" id="ML179309">
    <property type="protein sequence ID" value="THU91317.1"/>
    <property type="molecule type" value="Genomic_DNA"/>
</dbReference>